<organism evidence="5 6">
    <name type="scientific">Staurois parvus</name>
    <dbReference type="NCBI Taxonomy" id="386267"/>
    <lineage>
        <taxon>Eukaryota</taxon>
        <taxon>Metazoa</taxon>
        <taxon>Chordata</taxon>
        <taxon>Craniata</taxon>
        <taxon>Vertebrata</taxon>
        <taxon>Euteleostomi</taxon>
        <taxon>Amphibia</taxon>
        <taxon>Batrachia</taxon>
        <taxon>Anura</taxon>
        <taxon>Neobatrachia</taxon>
        <taxon>Ranoidea</taxon>
        <taxon>Ranidae</taxon>
        <taxon>Staurois</taxon>
    </lineage>
</organism>
<dbReference type="SMART" id="SM00406">
    <property type="entry name" value="IGv"/>
    <property type="match status" value="1"/>
</dbReference>
<gene>
    <name evidence="5" type="ORF">SPARVUS_LOCUS11912266</name>
</gene>
<evidence type="ECO:0000313" key="5">
    <source>
        <dbReference type="EMBL" id="CAI9595623.1"/>
    </source>
</evidence>
<sequence length="73" mass="8693">MSWVRQIPGKELQWLCQIYRESTTYNDMIKGRFTVSTDYSNNMMFLQMDNIRTEDTATYYCARYTVIGNILCV</sequence>
<accession>A0ABN9FJP4</accession>
<keyword evidence="1" id="KW-0391">Immunity</keyword>
<reference evidence="5" key="1">
    <citation type="submission" date="2023-05" db="EMBL/GenBank/DDBJ databases">
        <authorList>
            <person name="Stuckert A."/>
        </authorList>
    </citation>
    <scope>NUCLEOTIDE SEQUENCE</scope>
</reference>
<dbReference type="InterPro" id="IPR013783">
    <property type="entry name" value="Ig-like_fold"/>
</dbReference>
<dbReference type="EMBL" id="CATNWA010016816">
    <property type="protein sequence ID" value="CAI9595623.1"/>
    <property type="molecule type" value="Genomic_DNA"/>
</dbReference>
<dbReference type="Proteomes" id="UP001162483">
    <property type="component" value="Unassembled WGS sequence"/>
</dbReference>
<dbReference type="InterPro" id="IPR013106">
    <property type="entry name" value="Ig_V-set"/>
</dbReference>
<keyword evidence="6" id="KW-1185">Reference proteome</keyword>
<evidence type="ECO:0000259" key="4">
    <source>
        <dbReference type="SMART" id="SM00406"/>
    </source>
</evidence>
<dbReference type="InterPro" id="IPR050199">
    <property type="entry name" value="IgHV"/>
</dbReference>
<dbReference type="PANTHER" id="PTHR23266">
    <property type="entry name" value="IMMUNOGLOBULIN HEAVY CHAIN"/>
    <property type="match status" value="1"/>
</dbReference>
<name>A0ABN9FJP4_9NEOB</name>
<evidence type="ECO:0000256" key="2">
    <source>
        <dbReference type="ARBA" id="ARBA00023130"/>
    </source>
</evidence>
<keyword evidence="3" id="KW-1280">Immunoglobulin</keyword>
<keyword evidence="2" id="KW-1064">Adaptive immunity</keyword>
<dbReference type="SUPFAM" id="SSF48726">
    <property type="entry name" value="Immunoglobulin"/>
    <property type="match status" value="1"/>
</dbReference>
<dbReference type="InterPro" id="IPR036179">
    <property type="entry name" value="Ig-like_dom_sf"/>
</dbReference>
<feature type="domain" description="Immunoglobulin V-set" evidence="4">
    <location>
        <begin position="1"/>
        <end position="63"/>
    </location>
</feature>
<protein>
    <recommendedName>
        <fullName evidence="4">Immunoglobulin V-set domain-containing protein</fullName>
    </recommendedName>
</protein>
<evidence type="ECO:0000256" key="3">
    <source>
        <dbReference type="ARBA" id="ARBA00043265"/>
    </source>
</evidence>
<dbReference type="Gene3D" id="2.60.40.10">
    <property type="entry name" value="Immunoglobulins"/>
    <property type="match status" value="1"/>
</dbReference>
<evidence type="ECO:0000256" key="1">
    <source>
        <dbReference type="ARBA" id="ARBA00022859"/>
    </source>
</evidence>
<dbReference type="Pfam" id="PF07686">
    <property type="entry name" value="V-set"/>
    <property type="match status" value="1"/>
</dbReference>
<evidence type="ECO:0000313" key="6">
    <source>
        <dbReference type="Proteomes" id="UP001162483"/>
    </source>
</evidence>
<proteinExistence type="predicted"/>
<comment type="caution">
    <text evidence="5">The sequence shown here is derived from an EMBL/GenBank/DDBJ whole genome shotgun (WGS) entry which is preliminary data.</text>
</comment>